<name>A0A084U485_MALIO</name>
<keyword evidence="3 8" id="KW-0813">Transport</keyword>
<evidence type="ECO:0000256" key="3">
    <source>
        <dbReference type="ARBA" id="ARBA00022448"/>
    </source>
</evidence>
<keyword evidence="7 8" id="KW-0472">Membrane</keyword>
<dbReference type="PROSITE" id="PS50928">
    <property type="entry name" value="ABC_TM1"/>
    <property type="match status" value="1"/>
</dbReference>
<evidence type="ECO:0000256" key="5">
    <source>
        <dbReference type="ARBA" id="ARBA00022692"/>
    </source>
</evidence>
<proteinExistence type="inferred from homology"/>
<evidence type="ECO:0000256" key="4">
    <source>
        <dbReference type="ARBA" id="ARBA00022475"/>
    </source>
</evidence>
<evidence type="ECO:0000256" key="6">
    <source>
        <dbReference type="ARBA" id="ARBA00022989"/>
    </source>
</evidence>
<comment type="subcellular location">
    <subcellularLocation>
        <location evidence="1 8">Cell membrane</location>
        <topology evidence="1 8">Multi-pass membrane protein</topology>
    </subcellularLocation>
</comment>
<dbReference type="AlphaFoldDB" id="A0A084U485"/>
<evidence type="ECO:0000259" key="9">
    <source>
        <dbReference type="PROSITE" id="PS50928"/>
    </source>
</evidence>
<dbReference type="PANTHER" id="PTHR42929">
    <property type="entry name" value="INNER MEMBRANE ABC TRANSPORTER PERMEASE PROTEIN YDCU-RELATED-RELATED"/>
    <property type="match status" value="1"/>
</dbReference>
<dbReference type="Gene3D" id="1.10.3720.10">
    <property type="entry name" value="MetI-like"/>
    <property type="match status" value="1"/>
</dbReference>
<dbReference type="Pfam" id="PF00528">
    <property type="entry name" value="BPD_transp_1"/>
    <property type="match status" value="1"/>
</dbReference>
<organism evidence="10 11">
    <name type="scientific">Malacoplasma iowae DK-CPA</name>
    <dbReference type="NCBI Taxonomy" id="1394179"/>
    <lineage>
        <taxon>Bacteria</taxon>
        <taxon>Bacillati</taxon>
        <taxon>Mycoplasmatota</taxon>
        <taxon>Mycoplasmoidales</taxon>
        <taxon>Mycoplasmoidaceae</taxon>
        <taxon>Malacoplasma</taxon>
    </lineage>
</organism>
<dbReference type="InterPro" id="IPR035906">
    <property type="entry name" value="MetI-like_sf"/>
</dbReference>
<feature type="transmembrane region" description="Helical" evidence="8">
    <location>
        <begin position="237"/>
        <end position="258"/>
    </location>
</feature>
<dbReference type="GO" id="GO:0005886">
    <property type="term" value="C:plasma membrane"/>
    <property type="evidence" value="ECO:0007669"/>
    <property type="project" value="UniProtKB-SubCell"/>
</dbReference>
<evidence type="ECO:0000256" key="8">
    <source>
        <dbReference type="RuleBase" id="RU363032"/>
    </source>
</evidence>
<gene>
    <name evidence="10" type="primary">potB</name>
    <name evidence="10" type="ORF">P271_631</name>
</gene>
<feature type="transmembrane region" description="Helical" evidence="8">
    <location>
        <begin position="56"/>
        <end position="81"/>
    </location>
</feature>
<evidence type="ECO:0000313" key="10">
    <source>
        <dbReference type="EMBL" id="KFB07771.1"/>
    </source>
</evidence>
<keyword evidence="6 8" id="KW-1133">Transmembrane helix</keyword>
<keyword evidence="4" id="KW-1003">Cell membrane</keyword>
<feature type="transmembrane region" description="Helical" evidence="8">
    <location>
        <begin position="130"/>
        <end position="152"/>
    </location>
</feature>
<comment type="caution">
    <text evidence="10">The sequence shown here is derived from an EMBL/GenBank/DDBJ whole genome shotgun (WGS) entry which is preliminary data.</text>
</comment>
<feature type="transmembrane region" description="Helical" evidence="8">
    <location>
        <begin position="88"/>
        <end position="110"/>
    </location>
</feature>
<evidence type="ECO:0000313" key="11">
    <source>
        <dbReference type="Proteomes" id="UP000028523"/>
    </source>
</evidence>
<dbReference type="Proteomes" id="UP000028523">
    <property type="component" value="Unassembled WGS sequence"/>
</dbReference>
<dbReference type="EMBL" id="AWQU01000064">
    <property type="protein sequence ID" value="KFB07771.1"/>
    <property type="molecule type" value="Genomic_DNA"/>
</dbReference>
<evidence type="ECO:0000256" key="7">
    <source>
        <dbReference type="ARBA" id="ARBA00023136"/>
    </source>
</evidence>
<dbReference type="SUPFAM" id="SSF161098">
    <property type="entry name" value="MetI-like"/>
    <property type="match status" value="1"/>
</dbReference>
<protein>
    <submittedName>
        <fullName evidence="10">ABC spermidine/putrescine transporter permease subunit</fullName>
    </submittedName>
</protein>
<feature type="domain" description="ABC transmembrane type-1" evidence="9">
    <location>
        <begin position="56"/>
        <end position="255"/>
    </location>
</feature>
<sequence>MFIPYFLISIILVLIPLIIVVIRAFTPAVVSSGDGSVSLPVSENWNFIDYTVFEKILLSIGIAFVTSLLCLVIGYPFAYFLSLNKNKCLKILTVSIVISPIWMSFLIKLVSLKTLFDLMNGSPNSTYGNVYSIIALVYINLPIFILTIYTYINSIPKNLLDASKDLGKNSLQTFFFVIVPYTKNAIMSGLTLVFLPSITVAGVSKFMNNSNDGELVGDIIVGQGQSALVSNIALSRVSALCIVLCAAILILFAIFLVIKKVLKVQKSKRDNGGVL</sequence>
<dbReference type="CDD" id="cd06261">
    <property type="entry name" value="TM_PBP2"/>
    <property type="match status" value="1"/>
</dbReference>
<feature type="transmembrane region" description="Helical" evidence="8">
    <location>
        <begin position="173"/>
        <end position="198"/>
    </location>
</feature>
<accession>A0A084U485</accession>
<dbReference type="GO" id="GO:0055085">
    <property type="term" value="P:transmembrane transport"/>
    <property type="evidence" value="ECO:0007669"/>
    <property type="project" value="InterPro"/>
</dbReference>
<comment type="similarity">
    <text evidence="2">Belongs to the binding-protein-dependent transport system permease family. CysTW subfamily.</text>
</comment>
<keyword evidence="5 8" id="KW-0812">Transmembrane</keyword>
<evidence type="ECO:0000256" key="1">
    <source>
        <dbReference type="ARBA" id="ARBA00004651"/>
    </source>
</evidence>
<dbReference type="InterPro" id="IPR000515">
    <property type="entry name" value="MetI-like"/>
</dbReference>
<reference evidence="10 11" key="1">
    <citation type="journal article" date="2014" name="PLoS ONE">
        <title>Reduction of Hydrogen Peroxide Accumulation and Toxicity by a Catalase from Mycoplasma iowae.</title>
        <authorList>
            <person name="Pritchard R.E."/>
            <person name="Prassinos A.J."/>
            <person name="Osborne J.D."/>
            <person name="Raviv Z."/>
            <person name="Balish M.F."/>
        </authorList>
    </citation>
    <scope>NUCLEOTIDE SEQUENCE [LARGE SCALE GENOMIC DNA]</scope>
    <source>
        <strain evidence="10 11">DK-CPA</strain>
    </source>
</reference>
<evidence type="ECO:0000256" key="2">
    <source>
        <dbReference type="ARBA" id="ARBA00007069"/>
    </source>
</evidence>
<dbReference type="PANTHER" id="PTHR42929:SF1">
    <property type="entry name" value="INNER MEMBRANE ABC TRANSPORTER PERMEASE PROTEIN YDCU-RELATED"/>
    <property type="match status" value="1"/>
</dbReference>
<keyword evidence="11" id="KW-1185">Reference proteome</keyword>